<dbReference type="AlphaFoldDB" id="A0A229UQ84"/>
<reference evidence="3 4" key="1">
    <citation type="submission" date="2017-07" db="EMBL/GenBank/DDBJ databases">
        <title>Genome sequencing and assembly of Paenibacillus rigui.</title>
        <authorList>
            <person name="Mayilraj S."/>
        </authorList>
    </citation>
    <scope>NUCLEOTIDE SEQUENCE [LARGE SCALE GENOMIC DNA]</scope>
    <source>
        <strain evidence="3 4">JCM 16352</strain>
    </source>
</reference>
<feature type="compositionally biased region" description="Polar residues" evidence="1">
    <location>
        <begin position="538"/>
        <end position="553"/>
    </location>
</feature>
<keyword evidence="2" id="KW-0472">Membrane</keyword>
<keyword evidence="2" id="KW-0812">Transmembrane</keyword>
<feature type="compositionally biased region" description="Low complexity" evidence="1">
    <location>
        <begin position="521"/>
        <end position="531"/>
    </location>
</feature>
<evidence type="ECO:0000313" key="4">
    <source>
        <dbReference type="Proteomes" id="UP000215509"/>
    </source>
</evidence>
<name>A0A229UQ84_9BACL</name>
<feature type="transmembrane region" description="Helical" evidence="2">
    <location>
        <begin position="254"/>
        <end position="275"/>
    </location>
</feature>
<feature type="region of interest" description="Disordered" evidence="1">
    <location>
        <begin position="446"/>
        <end position="465"/>
    </location>
</feature>
<dbReference type="RefSeq" id="WP_094015746.1">
    <property type="nucleotide sequence ID" value="NZ_NMQW01000022.1"/>
</dbReference>
<evidence type="ECO:0000256" key="2">
    <source>
        <dbReference type="SAM" id="Phobius"/>
    </source>
</evidence>
<dbReference type="EMBL" id="NMQW01000022">
    <property type="protein sequence ID" value="OXM85385.1"/>
    <property type="molecule type" value="Genomic_DNA"/>
</dbReference>
<accession>A0A229UQ84</accession>
<dbReference type="Proteomes" id="UP000215509">
    <property type="component" value="Unassembled WGS sequence"/>
</dbReference>
<comment type="caution">
    <text evidence="3">The sequence shown here is derived from an EMBL/GenBank/DDBJ whole genome shotgun (WGS) entry which is preliminary data.</text>
</comment>
<feature type="region of interest" description="Disordered" evidence="1">
    <location>
        <begin position="505"/>
        <end position="553"/>
    </location>
</feature>
<proteinExistence type="predicted"/>
<dbReference type="InterPro" id="IPR036457">
    <property type="entry name" value="PPM-type-like_dom_sf"/>
</dbReference>
<sequence length="553" mass="61019">MRKENSKFALSFLSEEGTSIRNKDYFACTELEDLACYVIAQGLDSEQELESAELAVKCVLGHFMQMPKLSRRAVYAYLREAHELLQIESRKFRRKSSLTLIVTDYTRMIWAVAGHTRMYHFRSGRLLARSKDQSLSQVMADEEKISEDMLERHDERNNLLWYVGKQNEFLPFVSKKTPLSDGDVVLLCTSGLWEGVDGAEMLDALEEAQKPSDFIDMLEDVLLSKQPAVVPNYTAAAVYADKVYQEPPKNRWKLIKTIALVLIPLLIVGGIAFYYKARAAAAKAEAVEALIEHEKNGDTAVQDGNYPNAVKEYSEARNAAKKLSDKLHTQLLSQKQRTAQLIVDGNASFKDGDYAGALSSYEKAQKEARSQDDYDMKDLGEKIGKASAYLHVTELMQQGDQKLQAQDYEGAKEVYAKARKEAAAASFSGGEKELAGKMEAADAKMAGVQKEKRQLDADKLEKKGDQSYAAKDFEGSISSFAMAQEIYQEIGLLEKVLGVERKITKAQEKLTPPPSAKPEQGAGTEGTAAGAKDPAVAVQSSAPGNTGSNEGGK</sequence>
<keyword evidence="4" id="KW-1185">Reference proteome</keyword>
<dbReference type="SUPFAM" id="SSF81606">
    <property type="entry name" value="PP2C-like"/>
    <property type="match status" value="1"/>
</dbReference>
<evidence type="ECO:0000313" key="3">
    <source>
        <dbReference type="EMBL" id="OXM85385.1"/>
    </source>
</evidence>
<keyword evidence="2" id="KW-1133">Transmembrane helix</keyword>
<feature type="compositionally biased region" description="Basic and acidic residues" evidence="1">
    <location>
        <begin position="449"/>
        <end position="465"/>
    </location>
</feature>
<organism evidence="3 4">
    <name type="scientific">Paenibacillus rigui</name>
    <dbReference type="NCBI Taxonomy" id="554312"/>
    <lineage>
        <taxon>Bacteria</taxon>
        <taxon>Bacillati</taxon>
        <taxon>Bacillota</taxon>
        <taxon>Bacilli</taxon>
        <taxon>Bacillales</taxon>
        <taxon>Paenibacillaceae</taxon>
        <taxon>Paenibacillus</taxon>
    </lineage>
</organism>
<gene>
    <name evidence="3" type="ORF">CF651_15325</name>
</gene>
<dbReference type="Gene3D" id="3.60.40.10">
    <property type="entry name" value="PPM-type phosphatase domain"/>
    <property type="match status" value="1"/>
</dbReference>
<protein>
    <submittedName>
        <fullName evidence="3">Serine/threonine protein phosphatase</fullName>
    </submittedName>
</protein>
<dbReference type="OrthoDB" id="9801841at2"/>
<evidence type="ECO:0000256" key="1">
    <source>
        <dbReference type="SAM" id="MobiDB-lite"/>
    </source>
</evidence>